<dbReference type="CDD" id="cd06225">
    <property type="entry name" value="HAMP"/>
    <property type="match status" value="1"/>
</dbReference>
<evidence type="ECO:0000256" key="8">
    <source>
        <dbReference type="ARBA" id="ARBA00022741"/>
    </source>
</evidence>
<feature type="transmembrane region" description="Helical" evidence="14">
    <location>
        <begin position="156"/>
        <end position="178"/>
    </location>
</feature>
<dbReference type="GO" id="GO:0000155">
    <property type="term" value="F:phosphorelay sensor kinase activity"/>
    <property type="evidence" value="ECO:0007669"/>
    <property type="project" value="InterPro"/>
</dbReference>
<evidence type="ECO:0000256" key="2">
    <source>
        <dbReference type="ARBA" id="ARBA00004651"/>
    </source>
</evidence>
<dbReference type="PANTHER" id="PTHR45528">
    <property type="entry name" value="SENSOR HISTIDINE KINASE CPXA"/>
    <property type="match status" value="1"/>
</dbReference>
<keyword evidence="6" id="KW-0808">Transferase</keyword>
<dbReference type="RefSeq" id="WP_160801768.1">
    <property type="nucleotide sequence ID" value="NZ_WUUL01000007.1"/>
</dbReference>
<dbReference type="Gene3D" id="1.10.287.130">
    <property type="match status" value="1"/>
</dbReference>
<reference evidence="17 18" key="1">
    <citation type="submission" date="2019-12" db="EMBL/GenBank/DDBJ databases">
        <title>Whole-genome analyses of novel actinobacteria.</title>
        <authorList>
            <person name="Sahin N."/>
            <person name="Saygin H."/>
        </authorList>
    </citation>
    <scope>NUCLEOTIDE SEQUENCE [LARGE SCALE GENOMIC DNA]</scope>
    <source>
        <strain evidence="17 18">KC615</strain>
    </source>
</reference>
<dbReference type="PROSITE" id="PS50885">
    <property type="entry name" value="HAMP"/>
    <property type="match status" value="1"/>
</dbReference>
<dbReference type="InterPro" id="IPR003661">
    <property type="entry name" value="HisK_dim/P_dom"/>
</dbReference>
<keyword evidence="11 14" id="KW-1133">Transmembrane helix</keyword>
<dbReference type="InterPro" id="IPR036890">
    <property type="entry name" value="HATPase_C_sf"/>
</dbReference>
<comment type="catalytic activity">
    <reaction evidence="1">
        <text>ATP + protein L-histidine = ADP + protein N-phospho-L-histidine.</text>
        <dbReference type="EC" id="2.7.13.3"/>
    </reaction>
</comment>
<dbReference type="InterPro" id="IPR003660">
    <property type="entry name" value="HAMP_dom"/>
</dbReference>
<keyword evidence="7 14" id="KW-0812">Transmembrane</keyword>
<dbReference type="Proteomes" id="UP000430692">
    <property type="component" value="Unassembled WGS sequence"/>
</dbReference>
<dbReference type="PROSITE" id="PS50109">
    <property type="entry name" value="HIS_KIN"/>
    <property type="match status" value="1"/>
</dbReference>
<dbReference type="Pfam" id="PF00512">
    <property type="entry name" value="HisKA"/>
    <property type="match status" value="1"/>
</dbReference>
<evidence type="ECO:0000256" key="12">
    <source>
        <dbReference type="ARBA" id="ARBA00023012"/>
    </source>
</evidence>
<evidence type="ECO:0000313" key="18">
    <source>
        <dbReference type="Proteomes" id="UP000430692"/>
    </source>
</evidence>
<dbReference type="Pfam" id="PF02518">
    <property type="entry name" value="HATPase_c"/>
    <property type="match status" value="1"/>
</dbReference>
<dbReference type="GO" id="GO:0005886">
    <property type="term" value="C:plasma membrane"/>
    <property type="evidence" value="ECO:0007669"/>
    <property type="project" value="UniProtKB-SubCell"/>
</dbReference>
<keyword evidence="10" id="KW-0067">ATP-binding</keyword>
<dbReference type="SUPFAM" id="SSF55874">
    <property type="entry name" value="ATPase domain of HSP90 chaperone/DNA topoisomerase II/histidine kinase"/>
    <property type="match status" value="1"/>
</dbReference>
<dbReference type="InterPro" id="IPR003594">
    <property type="entry name" value="HATPase_dom"/>
</dbReference>
<dbReference type="Gene3D" id="3.30.565.10">
    <property type="entry name" value="Histidine kinase-like ATPase, C-terminal domain"/>
    <property type="match status" value="1"/>
</dbReference>
<evidence type="ECO:0000256" key="1">
    <source>
        <dbReference type="ARBA" id="ARBA00000085"/>
    </source>
</evidence>
<keyword evidence="8" id="KW-0547">Nucleotide-binding</keyword>
<evidence type="ECO:0000256" key="4">
    <source>
        <dbReference type="ARBA" id="ARBA00022475"/>
    </source>
</evidence>
<evidence type="ECO:0000256" key="10">
    <source>
        <dbReference type="ARBA" id="ARBA00022840"/>
    </source>
</evidence>
<evidence type="ECO:0000256" key="9">
    <source>
        <dbReference type="ARBA" id="ARBA00022777"/>
    </source>
</evidence>
<protein>
    <recommendedName>
        <fullName evidence="3">histidine kinase</fullName>
        <ecNumber evidence="3">2.7.13.3</ecNumber>
    </recommendedName>
</protein>
<sequence>MKYRKSLVTKYVFLILTSLLMWPILPAIYYSPDLLVKQGSIYDAEELEKMWKQAAKQLLSVNDSTVNEKLEKIQAHYPKAKLFWVDQLGKTHGINGYVTDMPSHWTPTNLIHYIDRKKQQGIYTVTATIGKSDREGFMVFQIPNTFTTLAFGTENFLLTIITFIAGVSLVVISLLFFFGIRKRLVHLQIAMSHTGENGIPDEVSIHNGDEIGQLEKAFNRMINQLKNSRDREKEEENLRKQWIANVSHDLRTPLTIIRQHAHTVQRNPSSPKATKSMEIINNKINNLGKLLENLLTYTLLTSGKHPLKIKTIDVIEEVRHTIAEWYPILEKEDFQVHVNLPDQTLNWNVDPLWLRCIFENLLQNVIRYAKSGHYAGIGFVERDGSLYLFIKDKGQGMEHISETKGAGIGLSIVSLMTKEMNIDWEISSCSNGTIHYLKKNLNKI</sequence>
<dbReference type="CDD" id="cd00082">
    <property type="entry name" value="HisKA"/>
    <property type="match status" value="1"/>
</dbReference>
<accession>A0A6I4VWX0</accession>
<evidence type="ECO:0000256" key="3">
    <source>
        <dbReference type="ARBA" id="ARBA00012438"/>
    </source>
</evidence>
<keyword evidence="4" id="KW-1003">Cell membrane</keyword>
<dbReference type="InterPro" id="IPR050398">
    <property type="entry name" value="HssS/ArlS-like"/>
</dbReference>
<dbReference type="AlphaFoldDB" id="A0A6I4VWX0"/>
<dbReference type="SMART" id="SM00388">
    <property type="entry name" value="HisKA"/>
    <property type="match status" value="1"/>
</dbReference>
<keyword evidence="13 14" id="KW-0472">Membrane</keyword>
<dbReference type="Pfam" id="PF00672">
    <property type="entry name" value="HAMP"/>
    <property type="match status" value="1"/>
</dbReference>
<feature type="transmembrane region" description="Helical" evidence="14">
    <location>
        <begin position="12"/>
        <end position="30"/>
    </location>
</feature>
<dbReference type="GO" id="GO:0005524">
    <property type="term" value="F:ATP binding"/>
    <property type="evidence" value="ECO:0007669"/>
    <property type="project" value="UniProtKB-KW"/>
</dbReference>
<feature type="domain" description="HAMP" evidence="16">
    <location>
        <begin position="178"/>
        <end position="230"/>
    </location>
</feature>
<evidence type="ECO:0000256" key="13">
    <source>
        <dbReference type="ARBA" id="ARBA00023136"/>
    </source>
</evidence>
<gene>
    <name evidence="17" type="ORF">GSM42_11945</name>
</gene>
<dbReference type="InterPro" id="IPR036097">
    <property type="entry name" value="HisK_dim/P_sf"/>
</dbReference>
<comment type="caution">
    <text evidence="17">The sequence shown here is derived from an EMBL/GenBank/DDBJ whole genome shotgun (WGS) entry which is preliminary data.</text>
</comment>
<evidence type="ECO:0000259" key="16">
    <source>
        <dbReference type="PROSITE" id="PS50885"/>
    </source>
</evidence>
<evidence type="ECO:0000256" key="6">
    <source>
        <dbReference type="ARBA" id="ARBA00022679"/>
    </source>
</evidence>
<keyword evidence="9" id="KW-0418">Kinase</keyword>
<dbReference type="PANTHER" id="PTHR45528:SF9">
    <property type="entry name" value="SENSOR HISTIDINE KINASE YBDK"/>
    <property type="match status" value="1"/>
</dbReference>
<organism evidence="17 18">
    <name type="scientific">Shimazuella alba</name>
    <dbReference type="NCBI Taxonomy" id="2690964"/>
    <lineage>
        <taxon>Bacteria</taxon>
        <taxon>Bacillati</taxon>
        <taxon>Bacillota</taxon>
        <taxon>Bacilli</taxon>
        <taxon>Bacillales</taxon>
        <taxon>Thermoactinomycetaceae</taxon>
        <taxon>Shimazuella</taxon>
    </lineage>
</organism>
<dbReference type="InterPro" id="IPR005467">
    <property type="entry name" value="His_kinase_dom"/>
</dbReference>
<evidence type="ECO:0000256" key="11">
    <source>
        <dbReference type="ARBA" id="ARBA00022989"/>
    </source>
</evidence>
<dbReference type="SUPFAM" id="SSF47384">
    <property type="entry name" value="Homodimeric domain of signal transducing histidine kinase"/>
    <property type="match status" value="1"/>
</dbReference>
<keyword evidence="18" id="KW-1185">Reference proteome</keyword>
<evidence type="ECO:0000256" key="14">
    <source>
        <dbReference type="SAM" id="Phobius"/>
    </source>
</evidence>
<name>A0A6I4VWX0_9BACL</name>
<evidence type="ECO:0000313" key="17">
    <source>
        <dbReference type="EMBL" id="MXQ54410.1"/>
    </source>
</evidence>
<evidence type="ECO:0000259" key="15">
    <source>
        <dbReference type="PROSITE" id="PS50109"/>
    </source>
</evidence>
<dbReference type="SUPFAM" id="SSF158472">
    <property type="entry name" value="HAMP domain-like"/>
    <property type="match status" value="1"/>
</dbReference>
<dbReference type="EC" id="2.7.13.3" evidence="3"/>
<keyword evidence="5" id="KW-0597">Phosphoprotein</keyword>
<evidence type="ECO:0000256" key="5">
    <source>
        <dbReference type="ARBA" id="ARBA00022553"/>
    </source>
</evidence>
<proteinExistence type="predicted"/>
<comment type="subcellular location">
    <subcellularLocation>
        <location evidence="2">Cell membrane</location>
        <topology evidence="2">Multi-pass membrane protein</topology>
    </subcellularLocation>
</comment>
<dbReference type="Gene3D" id="6.10.340.10">
    <property type="match status" value="1"/>
</dbReference>
<feature type="domain" description="Histidine kinase" evidence="15">
    <location>
        <begin position="245"/>
        <end position="444"/>
    </location>
</feature>
<keyword evidence="12" id="KW-0902">Two-component regulatory system</keyword>
<evidence type="ECO:0000256" key="7">
    <source>
        <dbReference type="ARBA" id="ARBA00022692"/>
    </source>
</evidence>
<dbReference type="EMBL" id="WUUL01000007">
    <property type="protein sequence ID" value="MXQ54410.1"/>
    <property type="molecule type" value="Genomic_DNA"/>
</dbReference>